<protein>
    <submittedName>
        <fullName evidence="1">Uncharacterized protein</fullName>
    </submittedName>
</protein>
<dbReference type="EMBL" id="JAERQM010000006">
    <property type="protein sequence ID" value="MBU8546096.1"/>
    <property type="molecule type" value="Genomic_DNA"/>
</dbReference>
<accession>A0ABS6HCM0</accession>
<gene>
    <name evidence="1" type="ORF">JJQ90_20405</name>
</gene>
<evidence type="ECO:0000313" key="1">
    <source>
        <dbReference type="EMBL" id="MBU8546096.1"/>
    </source>
</evidence>
<proteinExistence type="predicted"/>
<dbReference type="Proteomes" id="UP000689967">
    <property type="component" value="Unassembled WGS sequence"/>
</dbReference>
<comment type="caution">
    <text evidence="1">The sequence shown here is derived from an EMBL/GenBank/DDBJ whole genome shotgun (WGS) entry which is preliminary data.</text>
</comment>
<reference evidence="1 2" key="1">
    <citation type="submission" date="2021-01" db="EMBL/GenBank/DDBJ databases">
        <title>Roseomonas sp. nov, a bacterium isolated from an oil production mixture in Yumen Oilfield.</title>
        <authorList>
            <person name="Wu D."/>
        </authorList>
    </citation>
    <scope>NUCLEOTIDE SEQUENCE [LARGE SCALE GENOMIC DNA]</scope>
    <source>
        <strain evidence="1 2">ROY-5-3</strain>
    </source>
</reference>
<keyword evidence="2" id="KW-1185">Reference proteome</keyword>
<organism evidence="1 2">
    <name type="scientific">Falsiroseomonas oleicola</name>
    <dbReference type="NCBI Taxonomy" id="2801474"/>
    <lineage>
        <taxon>Bacteria</taxon>
        <taxon>Pseudomonadati</taxon>
        <taxon>Pseudomonadota</taxon>
        <taxon>Alphaproteobacteria</taxon>
        <taxon>Acetobacterales</taxon>
        <taxon>Roseomonadaceae</taxon>
        <taxon>Falsiroseomonas</taxon>
    </lineage>
</organism>
<evidence type="ECO:0000313" key="2">
    <source>
        <dbReference type="Proteomes" id="UP000689967"/>
    </source>
</evidence>
<sequence length="126" mass="13552">MRAVFTTAIGTRSKSISEAAAEARGLGCGMQPALPVSVVDDAVQDIMREVGACLPSEDPVEHAGQTLRPVTPEEVADSLAYAMRFNERGKARRTGHEYMSQVAAGQLVQHLLLSGYIILRCPTTRP</sequence>
<dbReference type="RefSeq" id="WP_216878101.1">
    <property type="nucleotide sequence ID" value="NZ_JAERQM010000006.1"/>
</dbReference>
<name>A0ABS6HCM0_9PROT</name>